<dbReference type="Pfam" id="PF00043">
    <property type="entry name" value="GST_C"/>
    <property type="match status" value="1"/>
</dbReference>
<dbReference type="SFLD" id="SFLDG00358">
    <property type="entry name" value="Main_(cytGST)"/>
    <property type="match status" value="1"/>
</dbReference>
<evidence type="ECO:0000313" key="5">
    <source>
        <dbReference type="Proteomes" id="UP000515292"/>
    </source>
</evidence>
<protein>
    <submittedName>
        <fullName evidence="4">Glutathione S-transferase N-terminal domain-containing protein</fullName>
    </submittedName>
</protein>
<dbReference type="SFLD" id="SFLDS00019">
    <property type="entry name" value="Glutathione_Transferase_(cytos"/>
    <property type="match status" value="1"/>
</dbReference>
<dbReference type="EMBL" id="CP059851">
    <property type="protein sequence ID" value="QMW22577.1"/>
    <property type="molecule type" value="Genomic_DNA"/>
</dbReference>
<dbReference type="Proteomes" id="UP000515292">
    <property type="component" value="Chromosome"/>
</dbReference>
<dbReference type="RefSeq" id="WP_182295594.1">
    <property type="nucleotide sequence ID" value="NZ_CP059851.1"/>
</dbReference>
<dbReference type="InterPro" id="IPR040079">
    <property type="entry name" value="Glutathione_S-Trfase"/>
</dbReference>
<evidence type="ECO:0000259" key="2">
    <source>
        <dbReference type="PROSITE" id="PS50404"/>
    </source>
</evidence>
<dbReference type="InterPro" id="IPR004045">
    <property type="entry name" value="Glutathione_S-Trfase_N"/>
</dbReference>
<sequence length="228" mass="25653">MIHLHYWPTPNGHKVTLFLEEAALPYTLHPVNIREGDQFKPAFLKIAPNNRMPAIEDDETGLTLFESGAILLHLAEKTGRFLATDPAGRAETLQWLFWQMAGLGPMMGQAGHFRNYAPEPIPYALERYTNETLRLLKVMDKRLADRAFLAGDDYSIADMASYPWAMLGTRMLPEGTAMPNLARWVDSIAARPATARAYALAQRPEYQTGPITEDQKKALFHQNASTVR</sequence>
<reference evidence="4 5" key="1">
    <citation type="submission" date="2020-07" db="EMBL/GenBank/DDBJ databases">
        <title>Complete genome sequence for Sandaracinobacter sp. M6.</title>
        <authorList>
            <person name="Tang Y."/>
            <person name="Liu Q."/>
            <person name="Guo Z."/>
            <person name="Lei P."/>
            <person name="Huang B."/>
        </authorList>
    </citation>
    <scope>NUCLEOTIDE SEQUENCE [LARGE SCALE GENOMIC DNA]</scope>
    <source>
        <strain evidence="4 5">M6</strain>
    </source>
</reference>
<dbReference type="CDD" id="cd03048">
    <property type="entry name" value="GST_N_Ure2p_like"/>
    <property type="match status" value="1"/>
</dbReference>
<dbReference type="PANTHER" id="PTHR44051">
    <property type="entry name" value="GLUTATHIONE S-TRANSFERASE-RELATED"/>
    <property type="match status" value="1"/>
</dbReference>
<dbReference type="InterPro" id="IPR036282">
    <property type="entry name" value="Glutathione-S-Trfase_C_sf"/>
</dbReference>
<dbReference type="PROSITE" id="PS50405">
    <property type="entry name" value="GST_CTER"/>
    <property type="match status" value="1"/>
</dbReference>
<gene>
    <name evidence="4" type="ORF">H3309_14865</name>
</gene>
<evidence type="ECO:0000256" key="1">
    <source>
        <dbReference type="RuleBase" id="RU003494"/>
    </source>
</evidence>
<feature type="domain" description="GST C-terminal" evidence="3">
    <location>
        <begin position="85"/>
        <end position="208"/>
    </location>
</feature>
<name>A0A7G5IGT5_9SPHN</name>
<dbReference type="InterPro" id="IPR004046">
    <property type="entry name" value="GST_C"/>
</dbReference>
<dbReference type="InterPro" id="IPR010987">
    <property type="entry name" value="Glutathione-S-Trfase_C-like"/>
</dbReference>
<dbReference type="SUPFAM" id="SSF52833">
    <property type="entry name" value="Thioredoxin-like"/>
    <property type="match status" value="1"/>
</dbReference>
<dbReference type="PROSITE" id="PS50404">
    <property type="entry name" value="GST_NTER"/>
    <property type="match status" value="1"/>
</dbReference>
<evidence type="ECO:0000313" key="4">
    <source>
        <dbReference type="EMBL" id="QMW22577.1"/>
    </source>
</evidence>
<comment type="similarity">
    <text evidence="1">Belongs to the GST superfamily.</text>
</comment>
<keyword evidence="5" id="KW-1185">Reference proteome</keyword>
<dbReference type="KEGG" id="sand:H3309_14865"/>
<evidence type="ECO:0000259" key="3">
    <source>
        <dbReference type="PROSITE" id="PS50405"/>
    </source>
</evidence>
<keyword evidence="4" id="KW-0808">Transferase</keyword>
<dbReference type="AlphaFoldDB" id="A0A7G5IGT5"/>
<accession>A0A7G5IGT5</accession>
<dbReference type="SFLD" id="SFLDG01151">
    <property type="entry name" value="Main.2:_Nu-like"/>
    <property type="match status" value="1"/>
</dbReference>
<dbReference type="Gene3D" id="3.40.30.10">
    <property type="entry name" value="Glutaredoxin"/>
    <property type="match status" value="1"/>
</dbReference>
<dbReference type="PANTHER" id="PTHR44051:SF19">
    <property type="entry name" value="DISULFIDE-BOND OXIDOREDUCTASE YFCG"/>
    <property type="match status" value="1"/>
</dbReference>
<dbReference type="Gene3D" id="1.20.1050.10">
    <property type="match status" value="1"/>
</dbReference>
<dbReference type="SUPFAM" id="SSF47616">
    <property type="entry name" value="GST C-terminal domain-like"/>
    <property type="match status" value="1"/>
</dbReference>
<dbReference type="InterPro" id="IPR036249">
    <property type="entry name" value="Thioredoxin-like_sf"/>
</dbReference>
<dbReference type="Pfam" id="PF02798">
    <property type="entry name" value="GST_N"/>
    <property type="match status" value="1"/>
</dbReference>
<proteinExistence type="inferred from homology"/>
<dbReference type="GO" id="GO:0016740">
    <property type="term" value="F:transferase activity"/>
    <property type="evidence" value="ECO:0007669"/>
    <property type="project" value="UniProtKB-KW"/>
</dbReference>
<feature type="domain" description="GST N-terminal" evidence="2">
    <location>
        <begin position="1"/>
        <end position="82"/>
    </location>
</feature>
<organism evidence="4 5">
    <name type="scientific">Sandaracinobacteroides saxicola</name>
    <dbReference type="NCBI Taxonomy" id="2759707"/>
    <lineage>
        <taxon>Bacteria</taxon>
        <taxon>Pseudomonadati</taxon>
        <taxon>Pseudomonadota</taxon>
        <taxon>Alphaproteobacteria</taxon>
        <taxon>Sphingomonadales</taxon>
        <taxon>Sphingosinicellaceae</taxon>
        <taxon>Sandaracinobacteroides</taxon>
    </lineage>
</organism>